<evidence type="ECO:0000256" key="6">
    <source>
        <dbReference type="ARBA" id="ARBA00023136"/>
    </source>
</evidence>
<dbReference type="GO" id="GO:0016020">
    <property type="term" value="C:membrane"/>
    <property type="evidence" value="ECO:0007669"/>
    <property type="project" value="UniProtKB-SubCell"/>
</dbReference>
<proteinExistence type="inferred from homology"/>
<dbReference type="InterPro" id="IPR036259">
    <property type="entry name" value="MFS_trans_sf"/>
</dbReference>
<sequence>MYCDFARDAAYQRYPHIADGKLEASAEEFRLWGSTEDDGEDVRQIAWLGARESLRLDGKRNVAPIRMGFNLHASGTSDPKEVRNWKIHMIAIIASMSAIAMGYDTSVIGGTLALDSFRRDFNTDQISSRARDTLQGNIVSTFQAGCFFGSLLTFPLAEKIGRKKAIMIASIVFLIGGTLMTAANGHLAMLIAGRAIAGLGIGSVSLVVPVYISETSPPSIRGRLVGIFEIASQGGGMCGFWINYAVDRTISDYVKTQWIVPLGLQLLPGVMLFVGMLFCPESPRWLAKQDNWEAAEKVLSDLRTLPVDHPYVRNEIADIRLQMEERSIHHLGKKESFQKLFAKGTRNRIGIGLLLMACQNLTGVNIITYYSPRIFETLGIKGTSTKLFATGFYGIAKTLGMIVFSFFLVEKVGRRKGLIYGAFIGSLPMWYIGGYVFKADPATAAAGGVVTQTGWGYLAMVCVYLYGFIYCATWQGITWVYCSEIFPLDIRMLCVAITTADQWLWSFVISRTTPYMITSLGYGTYMFFGSLMVLMGFWAFFFVPETKGLSLEDMDQLFMTSLHRATWNQLRGRGRKNRDSGASLDSAVNEKDLGLVHIELGDKNQRGKVSQK</sequence>
<dbReference type="InterPro" id="IPR050360">
    <property type="entry name" value="MFS_Sugar_Transporters"/>
</dbReference>
<evidence type="ECO:0000256" key="5">
    <source>
        <dbReference type="ARBA" id="ARBA00022989"/>
    </source>
</evidence>
<feature type="transmembrane region" description="Helical" evidence="8">
    <location>
        <begin position="349"/>
        <end position="370"/>
    </location>
</feature>
<evidence type="ECO:0000256" key="1">
    <source>
        <dbReference type="ARBA" id="ARBA00004141"/>
    </source>
</evidence>
<feature type="transmembrane region" description="Helical" evidence="8">
    <location>
        <begin position="258"/>
        <end position="279"/>
    </location>
</feature>
<feature type="transmembrane region" description="Helical" evidence="8">
    <location>
        <begin position="134"/>
        <end position="154"/>
    </location>
</feature>
<dbReference type="InterPro" id="IPR005829">
    <property type="entry name" value="Sugar_transporter_CS"/>
</dbReference>
<feature type="transmembrane region" description="Helical" evidence="8">
    <location>
        <begin position="90"/>
        <end position="114"/>
    </location>
</feature>
<dbReference type="InterPro" id="IPR003663">
    <property type="entry name" value="Sugar/inositol_transpt"/>
</dbReference>
<organism evidence="10 11">
    <name type="scientific">Exophiala bonariae</name>
    <dbReference type="NCBI Taxonomy" id="1690606"/>
    <lineage>
        <taxon>Eukaryota</taxon>
        <taxon>Fungi</taxon>
        <taxon>Dikarya</taxon>
        <taxon>Ascomycota</taxon>
        <taxon>Pezizomycotina</taxon>
        <taxon>Eurotiomycetes</taxon>
        <taxon>Chaetothyriomycetidae</taxon>
        <taxon>Chaetothyriales</taxon>
        <taxon>Herpotrichiellaceae</taxon>
        <taxon>Exophiala</taxon>
    </lineage>
</organism>
<evidence type="ECO:0000259" key="9">
    <source>
        <dbReference type="PROSITE" id="PS50850"/>
    </source>
</evidence>
<dbReference type="PANTHER" id="PTHR48022">
    <property type="entry name" value="PLASTIDIC GLUCOSE TRANSPORTER 4"/>
    <property type="match status" value="1"/>
</dbReference>
<dbReference type="FunFam" id="1.20.1250.20:FF:000026">
    <property type="entry name" value="MFS quinate transporter QutD"/>
    <property type="match status" value="1"/>
</dbReference>
<dbReference type="RefSeq" id="XP_064700980.1">
    <property type="nucleotide sequence ID" value="XM_064852755.1"/>
</dbReference>
<dbReference type="NCBIfam" id="TIGR00879">
    <property type="entry name" value="SP"/>
    <property type="match status" value="1"/>
</dbReference>
<comment type="similarity">
    <text evidence="2 7">Belongs to the major facilitator superfamily. Sugar transporter (TC 2.A.1.1) family.</text>
</comment>
<evidence type="ECO:0000256" key="7">
    <source>
        <dbReference type="RuleBase" id="RU003346"/>
    </source>
</evidence>
<feature type="transmembrane region" description="Helical" evidence="8">
    <location>
        <begin position="390"/>
        <end position="409"/>
    </location>
</feature>
<dbReference type="EMBL" id="JAVRRD010000037">
    <property type="protein sequence ID" value="KAK5045351.1"/>
    <property type="molecule type" value="Genomic_DNA"/>
</dbReference>
<evidence type="ECO:0000256" key="8">
    <source>
        <dbReference type="SAM" id="Phobius"/>
    </source>
</evidence>
<comment type="caution">
    <text evidence="10">The sequence shown here is derived from an EMBL/GenBank/DDBJ whole genome shotgun (WGS) entry which is preliminary data.</text>
</comment>
<dbReference type="GeneID" id="89977374"/>
<dbReference type="InterPro" id="IPR020846">
    <property type="entry name" value="MFS_dom"/>
</dbReference>
<keyword evidence="5 8" id="KW-1133">Transmembrane helix</keyword>
<keyword evidence="6 8" id="KW-0472">Membrane</keyword>
<keyword evidence="3 7" id="KW-0813">Transport</keyword>
<feature type="transmembrane region" description="Helical" evidence="8">
    <location>
        <begin position="522"/>
        <end position="543"/>
    </location>
</feature>
<evidence type="ECO:0000313" key="10">
    <source>
        <dbReference type="EMBL" id="KAK5045351.1"/>
    </source>
</evidence>
<name>A0AAV9MV79_9EURO</name>
<feature type="transmembrane region" description="Helical" evidence="8">
    <location>
        <begin position="191"/>
        <end position="212"/>
    </location>
</feature>
<feature type="transmembrane region" description="Helical" evidence="8">
    <location>
        <begin position="457"/>
        <end position="481"/>
    </location>
</feature>
<comment type="subcellular location">
    <subcellularLocation>
        <location evidence="1">Membrane</location>
        <topology evidence="1">Multi-pass membrane protein</topology>
    </subcellularLocation>
</comment>
<dbReference type="PROSITE" id="PS00217">
    <property type="entry name" value="SUGAR_TRANSPORT_2"/>
    <property type="match status" value="1"/>
</dbReference>
<accession>A0AAV9MV79</accession>
<protein>
    <recommendedName>
        <fullName evidence="9">Major facilitator superfamily (MFS) profile domain-containing protein</fullName>
    </recommendedName>
</protein>
<evidence type="ECO:0000256" key="4">
    <source>
        <dbReference type="ARBA" id="ARBA00022692"/>
    </source>
</evidence>
<dbReference type="PROSITE" id="PS50850">
    <property type="entry name" value="MFS"/>
    <property type="match status" value="1"/>
</dbReference>
<dbReference type="SUPFAM" id="SSF103473">
    <property type="entry name" value="MFS general substrate transporter"/>
    <property type="match status" value="1"/>
</dbReference>
<keyword evidence="11" id="KW-1185">Reference proteome</keyword>
<dbReference type="Proteomes" id="UP001358417">
    <property type="component" value="Unassembled WGS sequence"/>
</dbReference>
<feature type="transmembrane region" description="Helical" evidence="8">
    <location>
        <begin position="166"/>
        <end position="185"/>
    </location>
</feature>
<dbReference type="Gene3D" id="1.20.1250.20">
    <property type="entry name" value="MFS general substrate transporter like domains"/>
    <property type="match status" value="1"/>
</dbReference>
<dbReference type="InterPro" id="IPR005828">
    <property type="entry name" value="MFS_sugar_transport-like"/>
</dbReference>
<evidence type="ECO:0000256" key="2">
    <source>
        <dbReference type="ARBA" id="ARBA00010992"/>
    </source>
</evidence>
<feature type="transmembrane region" description="Helical" evidence="8">
    <location>
        <begin position="418"/>
        <end position="437"/>
    </location>
</feature>
<evidence type="ECO:0000313" key="11">
    <source>
        <dbReference type="Proteomes" id="UP001358417"/>
    </source>
</evidence>
<dbReference type="PROSITE" id="PS00216">
    <property type="entry name" value="SUGAR_TRANSPORT_1"/>
    <property type="match status" value="2"/>
</dbReference>
<dbReference type="Pfam" id="PF00083">
    <property type="entry name" value="Sugar_tr"/>
    <property type="match status" value="1"/>
</dbReference>
<dbReference type="GO" id="GO:0005351">
    <property type="term" value="F:carbohydrate:proton symporter activity"/>
    <property type="evidence" value="ECO:0007669"/>
    <property type="project" value="TreeGrafter"/>
</dbReference>
<feature type="transmembrane region" description="Helical" evidence="8">
    <location>
        <begin position="224"/>
        <end position="246"/>
    </location>
</feature>
<keyword evidence="4 8" id="KW-0812">Transmembrane</keyword>
<feature type="domain" description="Major facilitator superfamily (MFS) profile" evidence="9">
    <location>
        <begin position="90"/>
        <end position="547"/>
    </location>
</feature>
<dbReference type="PANTHER" id="PTHR48022:SF42">
    <property type="entry name" value="MAJOR FACILITATOR SUPERFAMILY (MFS) PROFILE DOMAIN-CONTAINING PROTEIN"/>
    <property type="match status" value="1"/>
</dbReference>
<gene>
    <name evidence="10" type="ORF">LTR84_009214</name>
</gene>
<dbReference type="AlphaFoldDB" id="A0AAV9MV79"/>
<evidence type="ECO:0000256" key="3">
    <source>
        <dbReference type="ARBA" id="ARBA00022448"/>
    </source>
</evidence>
<dbReference type="PRINTS" id="PR00171">
    <property type="entry name" value="SUGRTRNSPORT"/>
</dbReference>
<dbReference type="CDD" id="cd17356">
    <property type="entry name" value="MFS_HXT"/>
    <property type="match status" value="1"/>
</dbReference>
<reference evidence="10 11" key="1">
    <citation type="submission" date="2023-08" db="EMBL/GenBank/DDBJ databases">
        <title>Black Yeasts Isolated from many extreme environments.</title>
        <authorList>
            <person name="Coleine C."/>
            <person name="Stajich J.E."/>
            <person name="Selbmann L."/>
        </authorList>
    </citation>
    <scope>NUCLEOTIDE SEQUENCE [LARGE SCALE GENOMIC DNA]</scope>
    <source>
        <strain evidence="10 11">CCFEE 5792</strain>
    </source>
</reference>